<keyword evidence="1" id="KW-1133">Transmembrane helix</keyword>
<organism evidence="2 3">
    <name type="scientific">Clostridium lapidicellarium</name>
    <dbReference type="NCBI Taxonomy" id="3240931"/>
    <lineage>
        <taxon>Bacteria</taxon>
        <taxon>Bacillati</taxon>
        <taxon>Bacillota</taxon>
        <taxon>Clostridia</taxon>
        <taxon>Eubacteriales</taxon>
        <taxon>Clostridiaceae</taxon>
        <taxon>Clostridium</taxon>
    </lineage>
</organism>
<feature type="transmembrane region" description="Helical" evidence="1">
    <location>
        <begin position="138"/>
        <end position="160"/>
    </location>
</feature>
<gene>
    <name evidence="2" type="ORF">AB8S09_02635</name>
</gene>
<keyword evidence="3" id="KW-1185">Reference proteome</keyword>
<dbReference type="RefSeq" id="WP_294181131.1">
    <property type="nucleotide sequence ID" value="NZ_JBGFFE010000002.1"/>
</dbReference>
<comment type="caution">
    <text evidence="2">The sequence shown here is derived from an EMBL/GenBank/DDBJ whole genome shotgun (WGS) entry which is preliminary data.</text>
</comment>
<sequence length="221" mass="25933">MFYIYICLLPIMFVMIVKGLVWTKLLPSKVKIMAFFILTAMMFRYICILILFLDNNIKYLYMLKMPFFLNLIAVPMIALTLIYIFMRRDNIKFHYIFILSALLCVLYGFTVYNCGAVVKNVQQYPFVWGYTMNFPKDSYIYWSYVLFNTLVLFFSLGFMGKNNPNRFGIYMMVFAAAVTSAELIAWFLNVNILVQPILGDMSWIAVFIYVLNKIKKRVASG</sequence>
<dbReference type="EMBL" id="JBGFFE010000002">
    <property type="protein sequence ID" value="MEY8762549.1"/>
    <property type="molecule type" value="Genomic_DNA"/>
</dbReference>
<feature type="transmembrane region" description="Helical" evidence="1">
    <location>
        <begin position="167"/>
        <end position="187"/>
    </location>
</feature>
<reference evidence="2 3" key="1">
    <citation type="submission" date="2024-08" db="EMBL/GenBank/DDBJ databases">
        <title>Clostridium lapicellarii sp. nov., and Clostridium renhuaiense sp. nov., two species isolated from the mud in a fermentation cellar used for producing sauce-flavour Chinese liquors.</title>
        <authorList>
            <person name="Yang F."/>
            <person name="Wang H."/>
            <person name="Chen L.Q."/>
            <person name="Zhou N."/>
            <person name="Lu J.J."/>
            <person name="Pu X.X."/>
            <person name="Wan B."/>
            <person name="Wang L."/>
            <person name="Liu S.J."/>
        </authorList>
    </citation>
    <scope>NUCLEOTIDE SEQUENCE [LARGE SCALE GENOMIC DNA]</scope>
    <source>
        <strain evidence="2 3">MT-113</strain>
    </source>
</reference>
<protein>
    <recommendedName>
        <fullName evidence="4">Histidine kinase N-terminal 7TM region domain-containing protein</fullName>
    </recommendedName>
</protein>
<feature type="transmembrane region" description="Helical" evidence="1">
    <location>
        <begin position="93"/>
        <end position="118"/>
    </location>
</feature>
<feature type="transmembrane region" description="Helical" evidence="1">
    <location>
        <begin position="193"/>
        <end position="211"/>
    </location>
</feature>
<name>A0ABV4DTH5_9CLOT</name>
<feature type="transmembrane region" description="Helical" evidence="1">
    <location>
        <begin position="6"/>
        <end position="25"/>
    </location>
</feature>
<evidence type="ECO:0008006" key="4">
    <source>
        <dbReference type="Google" id="ProtNLM"/>
    </source>
</evidence>
<feature type="transmembrane region" description="Helical" evidence="1">
    <location>
        <begin position="65"/>
        <end position="86"/>
    </location>
</feature>
<evidence type="ECO:0000313" key="3">
    <source>
        <dbReference type="Proteomes" id="UP001565220"/>
    </source>
</evidence>
<evidence type="ECO:0000256" key="1">
    <source>
        <dbReference type="SAM" id="Phobius"/>
    </source>
</evidence>
<dbReference type="Proteomes" id="UP001565220">
    <property type="component" value="Unassembled WGS sequence"/>
</dbReference>
<evidence type="ECO:0000313" key="2">
    <source>
        <dbReference type="EMBL" id="MEY8762549.1"/>
    </source>
</evidence>
<accession>A0ABV4DTH5</accession>
<feature type="transmembrane region" description="Helical" evidence="1">
    <location>
        <begin position="32"/>
        <end position="53"/>
    </location>
</feature>
<keyword evidence="1" id="KW-0472">Membrane</keyword>
<keyword evidence="1" id="KW-0812">Transmembrane</keyword>
<proteinExistence type="predicted"/>